<dbReference type="CDD" id="cd01086">
    <property type="entry name" value="MetAP1"/>
    <property type="match status" value="1"/>
</dbReference>
<keyword evidence="5 6" id="KW-0378">Hydrolase</keyword>
<keyword evidence="2 6" id="KW-0031">Aminopeptidase</keyword>
<evidence type="ECO:0000256" key="4">
    <source>
        <dbReference type="ARBA" id="ARBA00022723"/>
    </source>
</evidence>
<dbReference type="PANTHER" id="PTHR43330">
    <property type="entry name" value="METHIONINE AMINOPEPTIDASE"/>
    <property type="match status" value="1"/>
</dbReference>
<evidence type="ECO:0000256" key="1">
    <source>
        <dbReference type="ARBA" id="ARBA00002521"/>
    </source>
</evidence>
<evidence type="ECO:0000256" key="6">
    <source>
        <dbReference type="HAMAP-Rule" id="MF_01974"/>
    </source>
</evidence>
<protein>
    <recommendedName>
        <fullName evidence="6 7">Methionine aminopeptidase</fullName>
        <shortName evidence="6">MAP</shortName>
        <shortName evidence="6">MetAP</shortName>
        <ecNumber evidence="6 7">3.4.11.18</ecNumber>
    </recommendedName>
    <alternativeName>
        <fullName evidence="6">Peptidase M</fullName>
    </alternativeName>
</protein>
<dbReference type="EC" id="3.4.11.18" evidence="6 7"/>
<comment type="similarity">
    <text evidence="6">Belongs to the peptidase M24A family. Methionine aminopeptidase type 1 subfamily.</text>
</comment>
<sequence length="249" mass="27302">MPVYIKSKEEIKRIREAGRIVAEVLTKVERKIKPGVSLKELEEFCDDLIRKRGGLPAFKGYKGFPASVCISLNEEIVHGIPNGRRLKEGDIIKIDVGVIRDGYFADGAKTYPLGKVSKRVLNLIQVTREALYSGIKCAKEGRRVGDIGSAIQKMVENAGFSIVRELTGHGVGILLHEDPPIPNFGKEGEGVILKSGMTLAIEPMVNLGSPETCVQKNGWTVVAKDGLPSCHFEHTILVTEDEPEILTDE</sequence>
<comment type="function">
    <text evidence="1 6">Removes the N-terminal methionine from nascent proteins. The N-terminal methionine is often cleaved when the second residue in the primary sequence is small and uncharged (Met-Ala-, Cys, Gly, Pro, Ser, Thr, or Val). Requires deformylation of the N(alpha)-formylated initiator methionine before it can be hydrolyzed.</text>
</comment>
<feature type="binding site" evidence="6">
    <location>
        <position position="202"/>
    </location>
    <ligand>
        <name>a divalent metal cation</name>
        <dbReference type="ChEBI" id="CHEBI:60240"/>
        <label>2</label>
        <note>catalytic</note>
    </ligand>
</feature>
<dbReference type="GO" id="GO:0046872">
    <property type="term" value="F:metal ion binding"/>
    <property type="evidence" value="ECO:0007669"/>
    <property type="project" value="UniProtKB-UniRule"/>
</dbReference>
<comment type="caution">
    <text evidence="9">The sequence shown here is derived from an EMBL/GenBank/DDBJ whole genome shotgun (WGS) entry which is preliminary data.</text>
</comment>
<evidence type="ECO:0000256" key="7">
    <source>
        <dbReference type="RuleBase" id="RU003653"/>
    </source>
</evidence>
<comment type="subunit">
    <text evidence="6">Monomer.</text>
</comment>
<feature type="binding site" evidence="6">
    <location>
        <position position="106"/>
    </location>
    <ligand>
        <name>a divalent metal cation</name>
        <dbReference type="ChEBI" id="CHEBI:60240"/>
        <label>1</label>
    </ligand>
</feature>
<dbReference type="EMBL" id="DTMQ01000031">
    <property type="protein sequence ID" value="HGE99351.1"/>
    <property type="molecule type" value="Genomic_DNA"/>
</dbReference>
<feature type="binding site" evidence="6">
    <location>
        <position position="78"/>
    </location>
    <ligand>
        <name>substrate</name>
    </ligand>
</feature>
<dbReference type="InterPro" id="IPR001714">
    <property type="entry name" value="Pept_M24_MAP"/>
</dbReference>
<dbReference type="SUPFAM" id="SSF55920">
    <property type="entry name" value="Creatinase/aminopeptidase"/>
    <property type="match status" value="1"/>
</dbReference>
<dbReference type="InterPro" id="IPR000994">
    <property type="entry name" value="Pept_M24"/>
</dbReference>
<evidence type="ECO:0000256" key="2">
    <source>
        <dbReference type="ARBA" id="ARBA00022438"/>
    </source>
</evidence>
<feature type="binding site" evidence="6">
    <location>
        <position position="233"/>
    </location>
    <ligand>
        <name>a divalent metal cation</name>
        <dbReference type="ChEBI" id="CHEBI:60240"/>
        <label>2</label>
        <note>catalytic</note>
    </ligand>
</feature>
<dbReference type="InterPro" id="IPR036005">
    <property type="entry name" value="Creatinase/aminopeptidase-like"/>
</dbReference>
<dbReference type="Gene3D" id="3.90.230.10">
    <property type="entry name" value="Creatinase/methionine aminopeptidase superfamily"/>
    <property type="match status" value="1"/>
</dbReference>
<dbReference type="AlphaFoldDB" id="A0A7C3YQ22"/>
<organism evidence="9">
    <name type="scientific">candidate division WOR-3 bacterium</name>
    <dbReference type="NCBI Taxonomy" id="2052148"/>
    <lineage>
        <taxon>Bacteria</taxon>
        <taxon>Bacteria division WOR-3</taxon>
    </lineage>
</organism>
<keyword evidence="4 6" id="KW-0479">Metal-binding</keyword>
<keyword evidence="3 6" id="KW-0645">Protease</keyword>
<name>A0A7C3YQ22_UNCW3</name>
<dbReference type="InterPro" id="IPR002467">
    <property type="entry name" value="Pept_M24A_MAP1"/>
</dbReference>
<dbReference type="GO" id="GO:0006508">
    <property type="term" value="P:proteolysis"/>
    <property type="evidence" value="ECO:0007669"/>
    <property type="project" value="UniProtKB-KW"/>
</dbReference>
<dbReference type="PRINTS" id="PR00599">
    <property type="entry name" value="MAPEPTIDASE"/>
</dbReference>
<feature type="binding site" evidence="6">
    <location>
        <position position="176"/>
    </location>
    <ligand>
        <name>substrate</name>
    </ligand>
</feature>
<feature type="binding site" evidence="6">
    <location>
        <position position="233"/>
    </location>
    <ligand>
        <name>a divalent metal cation</name>
        <dbReference type="ChEBI" id="CHEBI:60240"/>
        <label>1</label>
    </ligand>
</feature>
<reference evidence="9" key="1">
    <citation type="journal article" date="2020" name="mSystems">
        <title>Genome- and Community-Level Interaction Insights into Carbon Utilization and Element Cycling Functions of Hydrothermarchaeota in Hydrothermal Sediment.</title>
        <authorList>
            <person name="Zhou Z."/>
            <person name="Liu Y."/>
            <person name="Xu W."/>
            <person name="Pan J."/>
            <person name="Luo Z.H."/>
            <person name="Li M."/>
        </authorList>
    </citation>
    <scope>NUCLEOTIDE SEQUENCE [LARGE SCALE GENOMIC DNA]</scope>
    <source>
        <strain evidence="9">SpSt-906</strain>
    </source>
</reference>
<feature type="binding site" evidence="6">
    <location>
        <position position="106"/>
    </location>
    <ligand>
        <name>a divalent metal cation</name>
        <dbReference type="ChEBI" id="CHEBI:60240"/>
        <label>2</label>
        <note>catalytic</note>
    </ligand>
</feature>
<proteinExistence type="inferred from homology"/>
<comment type="cofactor">
    <cofactor evidence="6">
        <name>Co(2+)</name>
        <dbReference type="ChEBI" id="CHEBI:48828"/>
    </cofactor>
    <cofactor evidence="6">
        <name>Zn(2+)</name>
        <dbReference type="ChEBI" id="CHEBI:29105"/>
    </cofactor>
    <cofactor evidence="6">
        <name>Mn(2+)</name>
        <dbReference type="ChEBI" id="CHEBI:29035"/>
    </cofactor>
    <cofactor evidence="6">
        <name>Fe(2+)</name>
        <dbReference type="ChEBI" id="CHEBI:29033"/>
    </cofactor>
    <text evidence="6">Binds 2 divalent metal cations per subunit. Has a high-affinity and a low affinity metal-binding site. The true nature of the physiological cofactor is under debate. The enzyme is active with cobalt, zinc, manganese or divalent iron ions. Most likely, methionine aminopeptidases function as mononuclear Fe(2+)-metalloproteases under physiological conditions, and the catalytically relevant metal-binding site has been assigned to the histidine-containing high-affinity site.</text>
</comment>
<evidence type="ECO:0000256" key="3">
    <source>
        <dbReference type="ARBA" id="ARBA00022670"/>
    </source>
</evidence>
<dbReference type="GO" id="GO:0070006">
    <property type="term" value="F:metalloaminopeptidase activity"/>
    <property type="evidence" value="ECO:0007669"/>
    <property type="project" value="UniProtKB-UniRule"/>
</dbReference>
<evidence type="ECO:0000313" key="9">
    <source>
        <dbReference type="EMBL" id="HGE99351.1"/>
    </source>
</evidence>
<dbReference type="Pfam" id="PF00557">
    <property type="entry name" value="Peptidase_M24"/>
    <property type="match status" value="1"/>
</dbReference>
<evidence type="ECO:0000259" key="8">
    <source>
        <dbReference type="Pfam" id="PF00557"/>
    </source>
</evidence>
<dbReference type="PANTHER" id="PTHR43330:SF27">
    <property type="entry name" value="METHIONINE AMINOPEPTIDASE"/>
    <property type="match status" value="1"/>
</dbReference>
<dbReference type="NCBIfam" id="TIGR00500">
    <property type="entry name" value="met_pdase_I"/>
    <property type="match status" value="1"/>
</dbReference>
<gene>
    <name evidence="6 9" type="primary">map</name>
    <name evidence="9" type="ORF">ENX07_04695</name>
</gene>
<accession>A0A7C3YQ22</accession>
<dbReference type="GO" id="GO:0004239">
    <property type="term" value="F:initiator methionyl aminopeptidase activity"/>
    <property type="evidence" value="ECO:0007669"/>
    <property type="project" value="UniProtKB-UniRule"/>
</dbReference>
<comment type="catalytic activity">
    <reaction evidence="6 7">
        <text>Release of N-terminal amino acids, preferentially methionine, from peptides and arylamides.</text>
        <dbReference type="EC" id="3.4.11.18"/>
    </reaction>
</comment>
<feature type="binding site" evidence="6">
    <location>
        <position position="169"/>
    </location>
    <ligand>
        <name>a divalent metal cation</name>
        <dbReference type="ChEBI" id="CHEBI:60240"/>
        <label>2</label>
        <note>catalytic</note>
    </ligand>
</feature>
<feature type="domain" description="Peptidase M24" evidence="8">
    <location>
        <begin position="13"/>
        <end position="240"/>
    </location>
</feature>
<feature type="binding site" evidence="6">
    <location>
        <position position="95"/>
    </location>
    <ligand>
        <name>a divalent metal cation</name>
        <dbReference type="ChEBI" id="CHEBI:60240"/>
        <label>1</label>
    </ligand>
</feature>
<dbReference type="HAMAP" id="MF_01974">
    <property type="entry name" value="MetAP_1"/>
    <property type="match status" value="1"/>
</dbReference>
<dbReference type="GO" id="GO:0005829">
    <property type="term" value="C:cytosol"/>
    <property type="evidence" value="ECO:0007669"/>
    <property type="project" value="TreeGrafter"/>
</dbReference>
<evidence type="ECO:0000256" key="5">
    <source>
        <dbReference type="ARBA" id="ARBA00022801"/>
    </source>
</evidence>